<dbReference type="Proteomes" id="UP000095705">
    <property type="component" value="Unassembled WGS sequence"/>
</dbReference>
<dbReference type="RefSeq" id="WP_069924480.1">
    <property type="nucleotide sequence ID" value="NZ_MEHK01000002.1"/>
</dbReference>
<feature type="region of interest" description="Disordered" evidence="1">
    <location>
        <begin position="1"/>
        <end position="25"/>
    </location>
</feature>
<gene>
    <name evidence="2" type="ORF">BGK67_33350</name>
</gene>
<comment type="caution">
    <text evidence="2">The sequence shown here is derived from an EMBL/GenBank/DDBJ whole genome shotgun (WGS) entry which is preliminary data.</text>
</comment>
<evidence type="ECO:0000256" key="1">
    <source>
        <dbReference type="SAM" id="MobiDB-lite"/>
    </source>
</evidence>
<dbReference type="AlphaFoldDB" id="A0A1E5P046"/>
<name>A0A1E5P046_9ACTN</name>
<organism evidence="2 3">
    <name type="scientific">Streptomyces subrutilus</name>
    <dbReference type="NCBI Taxonomy" id="36818"/>
    <lineage>
        <taxon>Bacteria</taxon>
        <taxon>Bacillati</taxon>
        <taxon>Actinomycetota</taxon>
        <taxon>Actinomycetes</taxon>
        <taxon>Kitasatosporales</taxon>
        <taxon>Streptomycetaceae</taxon>
        <taxon>Streptomyces</taxon>
    </lineage>
</organism>
<accession>A0A1E5P046</accession>
<sequence length="73" mass="7879">MTVRRPLDERPGTRRGEGFDDRGETGVETARFASSIAATLTTGLVSGLFHGFSVAVTPSLRRTGDRTVAEDLR</sequence>
<dbReference type="EMBL" id="MEHK01000002">
    <property type="protein sequence ID" value="OEJ22430.1"/>
    <property type="molecule type" value="Genomic_DNA"/>
</dbReference>
<evidence type="ECO:0000313" key="3">
    <source>
        <dbReference type="Proteomes" id="UP000095705"/>
    </source>
</evidence>
<protein>
    <submittedName>
        <fullName evidence="2">Uncharacterized protein</fullName>
    </submittedName>
</protein>
<reference evidence="2 3" key="1">
    <citation type="submission" date="2016-08" db="EMBL/GenBank/DDBJ databases">
        <title>The complete genome of Streptomyces subrutilus 10-1-1.</title>
        <authorList>
            <person name="Chen X."/>
        </authorList>
    </citation>
    <scope>NUCLEOTIDE SEQUENCE [LARGE SCALE GENOMIC DNA]</scope>
    <source>
        <strain evidence="2 3">10-1-1</strain>
    </source>
</reference>
<evidence type="ECO:0000313" key="2">
    <source>
        <dbReference type="EMBL" id="OEJ22430.1"/>
    </source>
</evidence>
<keyword evidence="3" id="KW-1185">Reference proteome</keyword>
<proteinExistence type="predicted"/>
<dbReference type="STRING" id="36818.BGK67_33350"/>